<organism evidence="1 2">
    <name type="scientific">Parasutterella muris</name>
    <dbReference type="NCBI Taxonomy" id="2565572"/>
    <lineage>
        <taxon>Bacteria</taxon>
        <taxon>Pseudomonadati</taxon>
        <taxon>Pseudomonadota</taxon>
        <taxon>Betaproteobacteria</taxon>
        <taxon>Burkholderiales</taxon>
        <taxon>Sutterellaceae</taxon>
        <taxon>Parasutterella</taxon>
    </lineage>
</organism>
<comment type="caution">
    <text evidence="1">The sequence shown here is derived from an EMBL/GenBank/DDBJ whole genome shotgun (WGS) entry which is preliminary data.</text>
</comment>
<evidence type="ECO:0000313" key="2">
    <source>
        <dbReference type="Proteomes" id="UP000472580"/>
    </source>
</evidence>
<dbReference type="OrthoDB" id="9785707at2"/>
<sequence length="99" mass="10711">MKNSGVFKNVLVLSVFPPKARWTAGLAMARNKYALASEIYVAQSSTTGGTWEGVNEGLSMGRKIYIYASRSSPDAVVKLLVDKGAVPVDVNGYELQEKN</sequence>
<reference evidence="1 2" key="1">
    <citation type="submission" date="2019-12" db="EMBL/GenBank/DDBJ databases">
        <title>Microbes associate with the intestines of laboratory mice.</title>
        <authorList>
            <person name="Navarre W."/>
            <person name="Wong E."/>
        </authorList>
    </citation>
    <scope>NUCLEOTIDE SEQUENCE [LARGE SCALE GENOMIC DNA]</scope>
    <source>
        <strain evidence="1 2">NM82_D38</strain>
    </source>
</reference>
<dbReference type="Gene3D" id="3.40.50.450">
    <property type="match status" value="1"/>
</dbReference>
<accession>A0A6L6YLM5</accession>
<proteinExistence type="predicted"/>
<keyword evidence="2" id="KW-1185">Reference proteome</keyword>
<gene>
    <name evidence="1" type="ORF">E5987_10760</name>
</gene>
<dbReference type="AlphaFoldDB" id="A0A6L6YLM5"/>
<dbReference type="RefSeq" id="WP_160336085.1">
    <property type="nucleotide sequence ID" value="NZ_WSRP01000040.1"/>
</dbReference>
<dbReference type="Proteomes" id="UP000472580">
    <property type="component" value="Unassembled WGS sequence"/>
</dbReference>
<protein>
    <submittedName>
        <fullName evidence="1">Uncharacterized protein</fullName>
    </submittedName>
</protein>
<evidence type="ECO:0000313" key="1">
    <source>
        <dbReference type="EMBL" id="MVX57668.1"/>
    </source>
</evidence>
<name>A0A6L6YLM5_9BURK</name>
<dbReference type="EMBL" id="WSRP01000040">
    <property type="protein sequence ID" value="MVX57668.1"/>
    <property type="molecule type" value="Genomic_DNA"/>
</dbReference>